<dbReference type="Pfam" id="PF25595">
    <property type="entry name" value="Phage_TTP_16"/>
    <property type="match status" value="1"/>
</dbReference>
<comment type="caution">
    <text evidence="2">The sequence shown here is derived from an EMBL/GenBank/DDBJ whole genome shotgun (WGS) entry which is preliminary data.</text>
</comment>
<reference evidence="2 3" key="1">
    <citation type="submission" date="2024-09" db="EMBL/GenBank/DDBJ databases">
        <authorList>
            <person name="Sun Q."/>
            <person name="Mori K."/>
        </authorList>
    </citation>
    <scope>NUCLEOTIDE SEQUENCE [LARGE SCALE GENOMIC DNA]</scope>
    <source>
        <strain evidence="2 3">TISTR 1856</strain>
    </source>
</reference>
<evidence type="ECO:0000313" key="2">
    <source>
        <dbReference type="EMBL" id="MFB9378598.1"/>
    </source>
</evidence>
<dbReference type="InterPro" id="IPR058009">
    <property type="entry name" value="TTP_Phage_16"/>
</dbReference>
<protein>
    <submittedName>
        <fullName evidence="2">Uncharacterized protein</fullName>
    </submittedName>
</protein>
<dbReference type="Proteomes" id="UP001589748">
    <property type="component" value="Unassembled WGS sequence"/>
</dbReference>
<keyword evidence="1" id="KW-0812">Transmembrane</keyword>
<dbReference type="RefSeq" id="WP_380136729.1">
    <property type="nucleotide sequence ID" value="NZ_JBHLUI010000008.1"/>
</dbReference>
<sequence length="173" mass="17902">MAITTAPKAQRFFNAGITEILFLPIVAASALSSKAAGYLKPTAAELNNAVRLSDDIADIAGWSVSSGFIDTPDLGSRFTSRITGRTTSDDSSLTFYADPDGLDARRVLPRTTKGFIVVADGGYGTAGDLADVFAVEVGSVGKVRSVSDTAMQLTIGFAITAQPAEDVALPVPA</sequence>
<proteinExistence type="predicted"/>
<feature type="transmembrane region" description="Helical" evidence="1">
    <location>
        <begin position="12"/>
        <end position="31"/>
    </location>
</feature>
<gene>
    <name evidence="2" type="ORF">ACFFVI_16670</name>
</gene>
<evidence type="ECO:0000313" key="3">
    <source>
        <dbReference type="Proteomes" id="UP001589748"/>
    </source>
</evidence>
<accession>A0ABV5LWX9</accession>
<keyword evidence="3" id="KW-1185">Reference proteome</keyword>
<keyword evidence="1" id="KW-0472">Membrane</keyword>
<name>A0ABV5LWX9_9ACTN</name>
<keyword evidence="1" id="KW-1133">Transmembrane helix</keyword>
<organism evidence="2 3">
    <name type="scientific">Kineococcus gynurae</name>
    <dbReference type="NCBI Taxonomy" id="452979"/>
    <lineage>
        <taxon>Bacteria</taxon>
        <taxon>Bacillati</taxon>
        <taxon>Actinomycetota</taxon>
        <taxon>Actinomycetes</taxon>
        <taxon>Kineosporiales</taxon>
        <taxon>Kineosporiaceae</taxon>
        <taxon>Kineococcus</taxon>
    </lineage>
</organism>
<evidence type="ECO:0000256" key="1">
    <source>
        <dbReference type="SAM" id="Phobius"/>
    </source>
</evidence>
<dbReference type="EMBL" id="JBHMDM010000007">
    <property type="protein sequence ID" value="MFB9378598.1"/>
    <property type="molecule type" value="Genomic_DNA"/>
</dbReference>